<evidence type="ECO:0000259" key="13">
    <source>
        <dbReference type="Pfam" id="PF16916"/>
    </source>
</evidence>
<keyword evidence="4 9" id="KW-0812">Transmembrane</keyword>
<dbReference type="InterPro" id="IPR011047">
    <property type="entry name" value="Quinoprotein_ADH-like_sf"/>
</dbReference>
<dbReference type="InterPro" id="IPR002524">
    <property type="entry name" value="Cation_efflux"/>
</dbReference>
<evidence type="ECO:0000313" key="14">
    <source>
        <dbReference type="EMBL" id="KAF7675334.1"/>
    </source>
</evidence>
<feature type="transmembrane region" description="Helical" evidence="9">
    <location>
        <begin position="891"/>
        <end position="911"/>
    </location>
</feature>
<feature type="compositionally biased region" description="Basic residues" evidence="8">
    <location>
        <begin position="1077"/>
        <end position="1086"/>
    </location>
</feature>
<feature type="compositionally biased region" description="Low complexity" evidence="8">
    <location>
        <begin position="527"/>
        <end position="564"/>
    </location>
</feature>
<feature type="region of interest" description="Disordered" evidence="8">
    <location>
        <begin position="957"/>
        <end position="1010"/>
    </location>
</feature>
<evidence type="ECO:0000313" key="15">
    <source>
        <dbReference type="Proteomes" id="UP000596902"/>
    </source>
</evidence>
<feature type="region of interest" description="Disordered" evidence="8">
    <location>
        <begin position="516"/>
        <end position="565"/>
    </location>
</feature>
<dbReference type="NCBIfam" id="TIGR01297">
    <property type="entry name" value="CDF"/>
    <property type="match status" value="2"/>
</dbReference>
<feature type="domain" description="Cation efflux protein transmembrane" evidence="11">
    <location>
        <begin position="1095"/>
        <end position="1168"/>
    </location>
</feature>
<protein>
    <submittedName>
        <fullName evidence="14">Zinc homeostasis factor 1</fullName>
    </submittedName>
</protein>
<evidence type="ECO:0000256" key="6">
    <source>
        <dbReference type="ARBA" id="ARBA00022989"/>
    </source>
</evidence>
<evidence type="ECO:0000256" key="2">
    <source>
        <dbReference type="ARBA" id="ARBA00008873"/>
    </source>
</evidence>
<feature type="transmembrane region" description="Helical" evidence="9">
    <location>
        <begin position="1143"/>
        <end position="1160"/>
    </location>
</feature>
<feature type="transmembrane region" description="Helical" evidence="9">
    <location>
        <begin position="821"/>
        <end position="838"/>
    </location>
</feature>
<dbReference type="Pfam" id="PF16916">
    <property type="entry name" value="ZT_dimer"/>
    <property type="match status" value="1"/>
</dbReference>
<dbReference type="InterPro" id="IPR027469">
    <property type="entry name" value="Cation_efflux_TMD_sf"/>
</dbReference>
<feature type="domain" description="Cation efflux protein transmembrane" evidence="11">
    <location>
        <begin position="789"/>
        <end position="925"/>
    </location>
</feature>
<feature type="domain" description="DUF202" evidence="12">
    <location>
        <begin position="674"/>
        <end position="750"/>
    </location>
</feature>
<evidence type="ECO:0000256" key="5">
    <source>
        <dbReference type="ARBA" id="ARBA00022833"/>
    </source>
</evidence>
<feature type="compositionally biased region" description="Polar residues" evidence="8">
    <location>
        <begin position="966"/>
        <end position="993"/>
    </location>
</feature>
<keyword evidence="5" id="KW-0862">Zinc</keyword>
<evidence type="ECO:0000256" key="3">
    <source>
        <dbReference type="ARBA" id="ARBA00022448"/>
    </source>
</evidence>
<comment type="caution">
    <text evidence="14">The sequence shown here is derived from an EMBL/GenBank/DDBJ whole genome shotgun (WGS) entry which is preliminary data.</text>
</comment>
<gene>
    <name evidence="14" type="ORF">GT037_007097</name>
</gene>
<evidence type="ECO:0000256" key="4">
    <source>
        <dbReference type="ARBA" id="ARBA00022692"/>
    </source>
</evidence>
<evidence type="ECO:0000256" key="1">
    <source>
        <dbReference type="ARBA" id="ARBA00004127"/>
    </source>
</evidence>
<dbReference type="GO" id="GO:0012505">
    <property type="term" value="C:endomembrane system"/>
    <property type="evidence" value="ECO:0007669"/>
    <property type="project" value="UniProtKB-SubCell"/>
</dbReference>
<evidence type="ECO:0000256" key="9">
    <source>
        <dbReference type="SAM" id="Phobius"/>
    </source>
</evidence>
<dbReference type="SUPFAM" id="SSF161111">
    <property type="entry name" value="Cation efflux protein transmembrane domain-like"/>
    <property type="match status" value="1"/>
</dbReference>
<organism evidence="14 15">
    <name type="scientific">Alternaria burnsii</name>
    <dbReference type="NCBI Taxonomy" id="1187904"/>
    <lineage>
        <taxon>Eukaryota</taxon>
        <taxon>Fungi</taxon>
        <taxon>Dikarya</taxon>
        <taxon>Ascomycota</taxon>
        <taxon>Pezizomycotina</taxon>
        <taxon>Dothideomycetes</taxon>
        <taxon>Pleosporomycetidae</taxon>
        <taxon>Pleosporales</taxon>
        <taxon>Pleosporineae</taxon>
        <taxon>Pleosporaceae</taxon>
        <taxon>Alternaria</taxon>
        <taxon>Alternaria sect. Alternaria</taxon>
    </lineage>
</organism>
<evidence type="ECO:0000256" key="10">
    <source>
        <dbReference type="SAM" id="SignalP"/>
    </source>
</evidence>
<dbReference type="GO" id="GO:0016020">
    <property type="term" value="C:membrane"/>
    <property type="evidence" value="ECO:0007669"/>
    <property type="project" value="InterPro"/>
</dbReference>
<reference evidence="14" key="1">
    <citation type="submission" date="2020-01" db="EMBL/GenBank/DDBJ databases">
        <authorList>
            <person name="Feng Z.H.Z."/>
        </authorList>
    </citation>
    <scope>NUCLEOTIDE SEQUENCE</scope>
    <source>
        <strain evidence="14">CBS107.38</strain>
    </source>
</reference>
<comment type="similarity">
    <text evidence="2">Belongs to the cation diffusion facilitator (CDF) transporter (TC 2.A.4) family. SLC30A subfamily.</text>
</comment>
<feature type="region of interest" description="Disordered" evidence="8">
    <location>
        <begin position="1029"/>
        <end position="1099"/>
    </location>
</feature>
<keyword evidence="15" id="KW-1185">Reference proteome</keyword>
<evidence type="ECO:0000256" key="8">
    <source>
        <dbReference type="SAM" id="MobiDB-lite"/>
    </source>
</evidence>
<dbReference type="InterPro" id="IPR058533">
    <property type="entry name" value="Cation_efflux_TM"/>
</dbReference>
<dbReference type="InterPro" id="IPR039535">
    <property type="entry name" value="ASST-like"/>
</dbReference>
<dbReference type="Proteomes" id="UP000596902">
    <property type="component" value="Unassembled WGS sequence"/>
</dbReference>
<dbReference type="Pfam" id="PF14269">
    <property type="entry name" value="Arylsulfotran_2"/>
    <property type="match status" value="1"/>
</dbReference>
<reference evidence="14" key="2">
    <citation type="submission" date="2020-08" db="EMBL/GenBank/DDBJ databases">
        <title>Draft Genome Sequence of Cumin Blight Pathogen Alternaria burnsii.</title>
        <authorList>
            <person name="Feng Z."/>
        </authorList>
    </citation>
    <scope>NUCLEOTIDE SEQUENCE</scope>
    <source>
        <strain evidence="14">CBS107.38</strain>
    </source>
</reference>
<accession>A0A8H7B9R6</accession>
<evidence type="ECO:0000259" key="11">
    <source>
        <dbReference type="Pfam" id="PF01545"/>
    </source>
</evidence>
<feature type="transmembrane region" description="Helical" evidence="9">
    <location>
        <begin position="725"/>
        <end position="745"/>
    </location>
</feature>
<dbReference type="SUPFAM" id="SSF160240">
    <property type="entry name" value="Cation efflux protein cytoplasmic domain-like"/>
    <property type="match status" value="1"/>
</dbReference>
<evidence type="ECO:0000259" key="12">
    <source>
        <dbReference type="Pfam" id="PF02656"/>
    </source>
</evidence>
<feature type="signal peptide" evidence="10">
    <location>
        <begin position="1"/>
        <end position="29"/>
    </location>
</feature>
<keyword evidence="3" id="KW-0813">Transport</keyword>
<feature type="transmembrane region" description="Helical" evidence="9">
    <location>
        <begin position="859"/>
        <end position="879"/>
    </location>
</feature>
<dbReference type="GO" id="GO:0006882">
    <property type="term" value="P:intracellular zinc ion homeostasis"/>
    <property type="evidence" value="ECO:0007669"/>
    <property type="project" value="TreeGrafter"/>
</dbReference>
<feature type="transmembrane region" description="Helical" evidence="9">
    <location>
        <begin position="790"/>
        <end position="809"/>
    </location>
</feature>
<keyword evidence="10" id="KW-0732">Signal</keyword>
<dbReference type="InterPro" id="IPR036837">
    <property type="entry name" value="Cation_efflux_CTD_sf"/>
</dbReference>
<keyword evidence="7 9" id="KW-0472">Membrane</keyword>
<dbReference type="PANTHER" id="PTHR45820:SF4">
    <property type="entry name" value="ZINC TRANSPORTER 63C, ISOFORM F"/>
    <property type="match status" value="1"/>
</dbReference>
<dbReference type="InterPro" id="IPR003807">
    <property type="entry name" value="DUF202"/>
</dbReference>
<dbReference type="Gene3D" id="1.20.1510.10">
    <property type="entry name" value="Cation efflux protein transmembrane domain"/>
    <property type="match status" value="2"/>
</dbReference>
<comment type="subcellular location">
    <subcellularLocation>
        <location evidence="1">Endomembrane system</location>
        <topology evidence="1">Multi-pass membrane protein</topology>
    </subcellularLocation>
</comment>
<proteinExistence type="inferred from homology"/>
<dbReference type="Pfam" id="PF01545">
    <property type="entry name" value="Cation_efflux"/>
    <property type="match status" value="2"/>
</dbReference>
<dbReference type="SUPFAM" id="SSF50998">
    <property type="entry name" value="Quinoprotein alcohol dehydrogenase-like"/>
    <property type="match status" value="1"/>
</dbReference>
<dbReference type="FunFam" id="1.20.1510.10:FF:000026">
    <property type="entry name" value="Zinc/cadmium resistance protein-like protein"/>
    <property type="match status" value="1"/>
</dbReference>
<feature type="region of interest" description="Disordered" evidence="8">
    <location>
        <begin position="1258"/>
        <end position="1286"/>
    </location>
</feature>
<feature type="chain" id="PRO_5034644354" evidence="10">
    <location>
        <begin position="30"/>
        <end position="1315"/>
    </location>
</feature>
<name>A0A8H7B9R6_9PLEO</name>
<feature type="compositionally biased region" description="Basic residues" evidence="8">
    <location>
        <begin position="994"/>
        <end position="1004"/>
    </location>
</feature>
<dbReference type="InterPro" id="IPR027470">
    <property type="entry name" value="Cation_efflux_CTD"/>
</dbReference>
<sequence>MMHSAQSVATQASLSLLKLSSLLLPFVTAQDSVSYDFDSYGASDPSGTPYQTYMSNTNVKPPQMQINRNGTALQSGLVFLGINGLPTSGQNWPAIFEFSDDRMGSLVWTGNYSEPFDFKTQTYKGEPVLTLWSGELLNGYGRGSYHILNQSYDEIAHFQVNRFGDEMGDIHEFDITADDTALVLIYHGIPWDLTASGGIENGWLFENTFQEVNIETGELIFEWNASTHVGINESYNSLPSEVGQSEEAPWDYFHINSVEKDSNGDYLVSARVMDAIYKISGQDGSIIWRLQGKQSDFDVDPAANFAFQHDARWLNDNQTRMTIFDNGPTDTIGYSRGLLLDVNQDEKTVKLITEFTNEGKTFATFEGSLQAIDPSNETTNFMLGFGSQPFFTELDHQGNILLDVQFGKSNVVNAYRAYRQQWEGKPSTKPDVHWDQDGNTAFFSWNGATEIESWVVCTANASDSRTWTNVTVARRTGFETTIDLSDAQLESFVRGKAVSSDGTALGWTMTSDGNELYDAPDDVDEIGSASAPTSTASSSSSSTDTSAPSSTDAAPSSTSSGAATRATHGVMEQVYVAAVVVTGSMSVPAPPRAVSPLGLPAAALHDRAHAKPHPDSEVAVRYERQRYSQELGPVNVYQEGPGRDEVARTKRWYDPVVKFWTAHVSLSIDEGAHRDHLALERTFLGYLRTSLILVMTGILTAQLFHLQHSATPNPRFGFYKVGKPLAAILICMAIVVVLTGAIRFWRLQRALVRGKAMAGGWEVGLVMVLMREGRSDPANMGLSKSTRIMILLAIDTAFFFVELIAGYTVHSLALVADSFHMLNDVISLLVGLWAVKVASQKTNSKTYTYGWQRAETLGALINGVFLVALCLSIFLEAIQRFVEPQDVSHPVIILIVGSCGLASNIIGLFLFHDHGHGHGGHSHGHDAHSHAEEGHSHGVDAHDHAIADESGNIADVLPQNRVGFPSNLTQTPTKSNGVSFTSDADTRRSSTPGKKNKRHSRSHSRNYATIDEIYVHPSSFRNSIIESSRAHDDEADDEDNNVIDDDEPTEQTSLLSKSKSHGSHDHSHANGKTNKKDQHKGHNHNQPKKESSAGGHGHSHADLNMRGVFLHVMGDALGNIGVIGTALFIWLTDFSWRMYADPAVSLLITVIILLSALPLCKAASRILLQAVPENLSIDDITEDITDLTGIVSCHHLHVWQLSDTKLIASLHVQVDFDFKGEGSARYMDLARQIRECLHQYGIHSSTIQPEFCLDASHDHSAHGSDDSGAEDGGRVSKNPSVKGGPDACLLECPDSCGGGKQCCDPNTTGPNAPSS</sequence>
<keyword evidence="6 9" id="KW-1133">Transmembrane helix</keyword>
<dbReference type="GeneID" id="62205322"/>
<feature type="compositionally biased region" description="Acidic residues" evidence="8">
    <location>
        <begin position="1033"/>
        <end position="1049"/>
    </location>
</feature>
<evidence type="ECO:0000256" key="7">
    <source>
        <dbReference type="ARBA" id="ARBA00023136"/>
    </source>
</evidence>
<dbReference type="Pfam" id="PF02656">
    <property type="entry name" value="DUF202"/>
    <property type="match status" value="1"/>
</dbReference>
<feature type="domain" description="Cation efflux protein cytoplasmic" evidence="13">
    <location>
        <begin position="1172"/>
        <end position="1250"/>
    </location>
</feature>
<feature type="transmembrane region" description="Helical" evidence="9">
    <location>
        <begin position="1108"/>
        <end position="1131"/>
    </location>
</feature>
<dbReference type="GO" id="GO:0005385">
    <property type="term" value="F:zinc ion transmembrane transporter activity"/>
    <property type="evidence" value="ECO:0007669"/>
    <property type="project" value="TreeGrafter"/>
</dbReference>
<dbReference type="PANTHER" id="PTHR45820">
    <property type="entry name" value="FI23527P1"/>
    <property type="match status" value="1"/>
</dbReference>
<dbReference type="EMBL" id="JAAABM010000009">
    <property type="protein sequence ID" value="KAF7675334.1"/>
    <property type="molecule type" value="Genomic_DNA"/>
</dbReference>
<dbReference type="FunFam" id="1.20.1510.10:FF:000021">
    <property type="entry name" value="Solute carrier family 30 (Zinc transporter), member 1"/>
    <property type="match status" value="1"/>
</dbReference>
<dbReference type="RefSeq" id="XP_038785616.1">
    <property type="nucleotide sequence ID" value="XM_038932144.1"/>
</dbReference>